<organism evidence="9 10">
    <name type="scientific">Corallincola platygyrae</name>
    <dbReference type="NCBI Taxonomy" id="1193278"/>
    <lineage>
        <taxon>Bacteria</taxon>
        <taxon>Pseudomonadati</taxon>
        <taxon>Pseudomonadota</taxon>
        <taxon>Gammaproteobacteria</taxon>
        <taxon>Alteromonadales</taxon>
        <taxon>Psychromonadaceae</taxon>
        <taxon>Corallincola</taxon>
    </lineage>
</organism>
<keyword evidence="7" id="KW-0732">Signal</keyword>
<protein>
    <submittedName>
        <fullName evidence="9">Cytochrome c</fullName>
    </submittedName>
</protein>
<feature type="signal peptide" evidence="7">
    <location>
        <begin position="1"/>
        <end position="27"/>
    </location>
</feature>
<gene>
    <name evidence="9" type="ORF">ACFSJ3_08490</name>
</gene>
<evidence type="ECO:0000256" key="6">
    <source>
        <dbReference type="PROSITE-ProRule" id="PRU00433"/>
    </source>
</evidence>
<evidence type="ECO:0000313" key="9">
    <source>
        <dbReference type="EMBL" id="MFD2096019.1"/>
    </source>
</evidence>
<name>A0ABW4XPR4_9GAMM</name>
<dbReference type="Pfam" id="PF13442">
    <property type="entry name" value="Cytochrome_CBB3"/>
    <property type="match status" value="1"/>
</dbReference>
<dbReference type="SUPFAM" id="SSF46626">
    <property type="entry name" value="Cytochrome c"/>
    <property type="match status" value="1"/>
</dbReference>
<feature type="domain" description="Cytochrome c" evidence="8">
    <location>
        <begin position="28"/>
        <end position="106"/>
    </location>
</feature>
<evidence type="ECO:0000256" key="3">
    <source>
        <dbReference type="ARBA" id="ARBA00022723"/>
    </source>
</evidence>
<evidence type="ECO:0000256" key="2">
    <source>
        <dbReference type="ARBA" id="ARBA00022617"/>
    </source>
</evidence>
<feature type="chain" id="PRO_5046440601" evidence="7">
    <location>
        <begin position="28"/>
        <end position="107"/>
    </location>
</feature>
<keyword evidence="2 6" id="KW-0349">Heme</keyword>
<keyword evidence="1" id="KW-0813">Transport</keyword>
<dbReference type="PANTHER" id="PTHR33751">
    <property type="entry name" value="CBB3-TYPE CYTOCHROME C OXIDASE SUBUNIT FIXP"/>
    <property type="match status" value="1"/>
</dbReference>
<dbReference type="PROSITE" id="PS51007">
    <property type="entry name" value="CYTC"/>
    <property type="match status" value="1"/>
</dbReference>
<dbReference type="InterPro" id="IPR009056">
    <property type="entry name" value="Cyt_c-like_dom"/>
</dbReference>
<dbReference type="InterPro" id="IPR050597">
    <property type="entry name" value="Cytochrome_c_Oxidase_Subunit"/>
</dbReference>
<accession>A0ABW4XPR4</accession>
<evidence type="ECO:0000256" key="4">
    <source>
        <dbReference type="ARBA" id="ARBA00022982"/>
    </source>
</evidence>
<dbReference type="EMBL" id="JBHUHT010000011">
    <property type="protein sequence ID" value="MFD2096019.1"/>
    <property type="molecule type" value="Genomic_DNA"/>
</dbReference>
<keyword evidence="4" id="KW-0249">Electron transport</keyword>
<keyword evidence="3 6" id="KW-0479">Metal-binding</keyword>
<evidence type="ECO:0000313" key="10">
    <source>
        <dbReference type="Proteomes" id="UP001597380"/>
    </source>
</evidence>
<comment type="caution">
    <text evidence="9">The sequence shown here is derived from an EMBL/GenBank/DDBJ whole genome shotgun (WGS) entry which is preliminary data.</text>
</comment>
<dbReference type="Gene3D" id="1.10.760.10">
    <property type="entry name" value="Cytochrome c-like domain"/>
    <property type="match status" value="1"/>
</dbReference>
<reference evidence="10" key="1">
    <citation type="journal article" date="2019" name="Int. J. Syst. Evol. Microbiol.">
        <title>The Global Catalogue of Microorganisms (GCM) 10K type strain sequencing project: providing services to taxonomists for standard genome sequencing and annotation.</title>
        <authorList>
            <consortium name="The Broad Institute Genomics Platform"/>
            <consortium name="The Broad Institute Genome Sequencing Center for Infectious Disease"/>
            <person name="Wu L."/>
            <person name="Ma J."/>
        </authorList>
    </citation>
    <scope>NUCLEOTIDE SEQUENCE [LARGE SCALE GENOMIC DNA]</scope>
    <source>
        <strain evidence="10">CGMCC 1.10992</strain>
    </source>
</reference>
<dbReference type="InterPro" id="IPR036909">
    <property type="entry name" value="Cyt_c-like_dom_sf"/>
</dbReference>
<evidence type="ECO:0000259" key="8">
    <source>
        <dbReference type="PROSITE" id="PS51007"/>
    </source>
</evidence>
<dbReference type="RefSeq" id="WP_345340948.1">
    <property type="nucleotide sequence ID" value="NZ_BAABLI010000017.1"/>
</dbReference>
<dbReference type="Proteomes" id="UP001597380">
    <property type="component" value="Unassembled WGS sequence"/>
</dbReference>
<evidence type="ECO:0000256" key="7">
    <source>
        <dbReference type="SAM" id="SignalP"/>
    </source>
</evidence>
<evidence type="ECO:0000256" key="1">
    <source>
        <dbReference type="ARBA" id="ARBA00022448"/>
    </source>
</evidence>
<evidence type="ECO:0000256" key="5">
    <source>
        <dbReference type="ARBA" id="ARBA00023004"/>
    </source>
</evidence>
<proteinExistence type="predicted"/>
<keyword evidence="10" id="KW-1185">Reference proteome</keyword>
<dbReference type="PANTHER" id="PTHR33751:SF9">
    <property type="entry name" value="CYTOCHROME C4"/>
    <property type="match status" value="1"/>
</dbReference>
<sequence>MFKRLFPIFTATLAATVPLLFTSAAQADDIAEGKAKAQSCAACHGKEGISSIPMYPNLAGQKQMYFEMQMKAFRDGSRPNPIMANFAKPLTDEDIRQIAAYYASLKH</sequence>
<keyword evidence="5 6" id="KW-0408">Iron</keyword>